<proteinExistence type="inferred from homology"/>
<dbReference type="AlphaFoldDB" id="A0A9C9EPH1"/>
<keyword evidence="5 11" id="KW-0545">Nucleotide biosynthesis</keyword>
<dbReference type="PANTHER" id="PTHR10344:SF4">
    <property type="entry name" value="UMP-CMP KINASE 2, MITOCHONDRIAL"/>
    <property type="match status" value="1"/>
</dbReference>
<dbReference type="GO" id="GO:0005524">
    <property type="term" value="F:ATP binding"/>
    <property type="evidence" value="ECO:0007669"/>
    <property type="project" value="UniProtKB-UniRule"/>
</dbReference>
<dbReference type="GO" id="GO:0006227">
    <property type="term" value="P:dUDP biosynthetic process"/>
    <property type="evidence" value="ECO:0007669"/>
    <property type="project" value="TreeGrafter"/>
</dbReference>
<evidence type="ECO:0000259" key="12">
    <source>
        <dbReference type="Pfam" id="PF02223"/>
    </source>
</evidence>
<dbReference type="GO" id="GO:0004798">
    <property type="term" value="F:dTMP kinase activity"/>
    <property type="evidence" value="ECO:0007669"/>
    <property type="project" value="UniProtKB-UniRule"/>
</dbReference>
<dbReference type="Pfam" id="PF02223">
    <property type="entry name" value="Thymidylate_kin"/>
    <property type="match status" value="1"/>
</dbReference>
<evidence type="ECO:0000256" key="9">
    <source>
        <dbReference type="ARBA" id="ARBA00048743"/>
    </source>
</evidence>
<reference evidence="13" key="1">
    <citation type="journal article" date="2020" name="mSystems">
        <title>Genome- and Community-Level Interaction Insights into Carbon Utilization and Element Cycling Functions of Hydrothermarchaeota in Hydrothermal Sediment.</title>
        <authorList>
            <person name="Zhou Z."/>
            <person name="Liu Y."/>
            <person name="Xu W."/>
            <person name="Pan J."/>
            <person name="Luo Z.H."/>
            <person name="Li M."/>
        </authorList>
    </citation>
    <scope>NUCLEOTIDE SEQUENCE</scope>
    <source>
        <strain evidence="13">HyVt-388</strain>
    </source>
</reference>
<comment type="similarity">
    <text evidence="1 11">Belongs to the thymidylate kinase family.</text>
</comment>
<dbReference type="InterPro" id="IPR018094">
    <property type="entry name" value="Thymidylate_kinase"/>
</dbReference>
<dbReference type="NCBIfam" id="TIGR00041">
    <property type="entry name" value="DTMP_kinase"/>
    <property type="match status" value="1"/>
</dbReference>
<gene>
    <name evidence="11 13" type="primary">tmk</name>
    <name evidence="13" type="ORF">ENI34_10730</name>
</gene>
<evidence type="ECO:0000256" key="7">
    <source>
        <dbReference type="ARBA" id="ARBA00022777"/>
    </source>
</evidence>
<feature type="domain" description="Thymidylate kinase-like" evidence="12">
    <location>
        <begin position="12"/>
        <end position="198"/>
    </location>
</feature>
<keyword evidence="6 11" id="KW-0547">Nucleotide-binding</keyword>
<protein>
    <recommendedName>
        <fullName evidence="3 11">Thymidylate kinase</fullName>
        <ecNumber evidence="2 11">2.7.4.9</ecNumber>
    </recommendedName>
    <alternativeName>
        <fullName evidence="11">dTMP kinase</fullName>
    </alternativeName>
</protein>
<evidence type="ECO:0000256" key="5">
    <source>
        <dbReference type="ARBA" id="ARBA00022727"/>
    </source>
</evidence>
<evidence type="ECO:0000256" key="6">
    <source>
        <dbReference type="ARBA" id="ARBA00022741"/>
    </source>
</evidence>
<evidence type="ECO:0000256" key="8">
    <source>
        <dbReference type="ARBA" id="ARBA00022840"/>
    </source>
</evidence>
<evidence type="ECO:0000256" key="3">
    <source>
        <dbReference type="ARBA" id="ARBA00017144"/>
    </source>
</evidence>
<dbReference type="Gene3D" id="3.40.50.300">
    <property type="entry name" value="P-loop containing nucleotide triphosphate hydrolases"/>
    <property type="match status" value="1"/>
</dbReference>
<dbReference type="GO" id="GO:0005829">
    <property type="term" value="C:cytosol"/>
    <property type="evidence" value="ECO:0007669"/>
    <property type="project" value="TreeGrafter"/>
</dbReference>
<evidence type="ECO:0000313" key="13">
    <source>
        <dbReference type="EMBL" id="HEC79592.1"/>
    </source>
</evidence>
<dbReference type="CDD" id="cd01672">
    <property type="entry name" value="TMPK"/>
    <property type="match status" value="1"/>
</dbReference>
<dbReference type="EMBL" id="DRIG01000110">
    <property type="protein sequence ID" value="HEC79592.1"/>
    <property type="molecule type" value="Genomic_DNA"/>
</dbReference>
<dbReference type="GO" id="GO:0006235">
    <property type="term" value="P:dTTP biosynthetic process"/>
    <property type="evidence" value="ECO:0007669"/>
    <property type="project" value="UniProtKB-UniRule"/>
</dbReference>
<evidence type="ECO:0000256" key="4">
    <source>
        <dbReference type="ARBA" id="ARBA00022679"/>
    </source>
</evidence>
<evidence type="ECO:0000313" key="14">
    <source>
        <dbReference type="Proteomes" id="UP000885826"/>
    </source>
</evidence>
<dbReference type="InterPro" id="IPR039430">
    <property type="entry name" value="Thymidylate_kin-like_dom"/>
</dbReference>
<keyword evidence="8 11" id="KW-0067">ATP-binding</keyword>
<dbReference type="PANTHER" id="PTHR10344">
    <property type="entry name" value="THYMIDYLATE KINASE"/>
    <property type="match status" value="1"/>
</dbReference>
<keyword evidence="7 11" id="KW-0418">Kinase</keyword>
<evidence type="ECO:0000256" key="2">
    <source>
        <dbReference type="ARBA" id="ARBA00012980"/>
    </source>
</evidence>
<comment type="caution">
    <text evidence="13">The sequence shown here is derived from an EMBL/GenBank/DDBJ whole genome shotgun (WGS) entry which is preliminary data.</text>
</comment>
<organism evidence="13 14">
    <name type="scientific">candidate division WOR-3 bacterium</name>
    <dbReference type="NCBI Taxonomy" id="2052148"/>
    <lineage>
        <taxon>Bacteria</taxon>
        <taxon>Bacteria division WOR-3</taxon>
    </lineage>
</organism>
<evidence type="ECO:0000256" key="10">
    <source>
        <dbReference type="ARBA" id="ARBA00057735"/>
    </source>
</evidence>
<accession>A0A9C9EPH1</accession>
<dbReference type="SUPFAM" id="SSF52540">
    <property type="entry name" value="P-loop containing nucleoside triphosphate hydrolases"/>
    <property type="match status" value="1"/>
</dbReference>
<evidence type="ECO:0000256" key="11">
    <source>
        <dbReference type="HAMAP-Rule" id="MF_00165"/>
    </source>
</evidence>
<feature type="binding site" evidence="11">
    <location>
        <begin position="14"/>
        <end position="21"/>
    </location>
    <ligand>
        <name>ATP</name>
        <dbReference type="ChEBI" id="CHEBI:30616"/>
    </ligand>
</feature>
<comment type="catalytic activity">
    <reaction evidence="9 11">
        <text>dTMP + ATP = dTDP + ADP</text>
        <dbReference type="Rhea" id="RHEA:13517"/>
        <dbReference type="ChEBI" id="CHEBI:30616"/>
        <dbReference type="ChEBI" id="CHEBI:58369"/>
        <dbReference type="ChEBI" id="CHEBI:63528"/>
        <dbReference type="ChEBI" id="CHEBI:456216"/>
        <dbReference type="EC" id="2.7.4.9"/>
    </reaction>
</comment>
<sequence>MHGVKRGVFISFEGVEGSGKTTQAEALSGWLSEKNIPHIFVREPGGTAVGEALRKILLNPAYREMHPKCELFLFLAARSQLTYEKILPAISAKKVVVADRFFDSTFAYQIYARNLPRRLVSIFNRFATAGIKPDLTFLFDIDVTKGRERGVFDDRMETEDVAYHQKVRKGYLKLAHRAKKRIKLLNGEKSIEQLKNEVIDYVKELLVRKGYLL</sequence>
<evidence type="ECO:0000256" key="1">
    <source>
        <dbReference type="ARBA" id="ARBA00009776"/>
    </source>
</evidence>
<dbReference type="FunFam" id="3.40.50.300:FF:000225">
    <property type="entry name" value="Thymidylate kinase"/>
    <property type="match status" value="1"/>
</dbReference>
<keyword evidence="4 11" id="KW-0808">Transferase</keyword>
<dbReference type="GO" id="GO:0006233">
    <property type="term" value="P:dTDP biosynthetic process"/>
    <property type="evidence" value="ECO:0007669"/>
    <property type="project" value="InterPro"/>
</dbReference>
<dbReference type="HAMAP" id="MF_00165">
    <property type="entry name" value="Thymidylate_kinase"/>
    <property type="match status" value="1"/>
</dbReference>
<dbReference type="EC" id="2.7.4.9" evidence="2 11"/>
<dbReference type="InterPro" id="IPR027417">
    <property type="entry name" value="P-loop_NTPase"/>
</dbReference>
<name>A0A9C9EPH1_UNCW3</name>
<comment type="function">
    <text evidence="10 11">Phosphorylation of dTMP to form dTDP in both de novo and salvage pathways of dTTP synthesis.</text>
</comment>
<dbReference type="Proteomes" id="UP000885826">
    <property type="component" value="Unassembled WGS sequence"/>
</dbReference>